<reference evidence="1 2" key="1">
    <citation type="submission" date="2019-12" db="EMBL/GenBank/DDBJ databases">
        <title>Nitratireductor arenosus sp. nov., Isolated from sea sand, Jeju island, South Korea.</title>
        <authorList>
            <person name="Kim W."/>
        </authorList>
    </citation>
    <scope>NUCLEOTIDE SEQUENCE [LARGE SCALE GENOMIC DNA]</scope>
    <source>
        <strain evidence="1 2">CAU 1489</strain>
    </source>
</reference>
<evidence type="ECO:0000313" key="2">
    <source>
        <dbReference type="Proteomes" id="UP000463224"/>
    </source>
</evidence>
<dbReference type="RefSeq" id="WP_156712630.1">
    <property type="nucleotide sequence ID" value="NZ_WPHG01000002.1"/>
</dbReference>
<accession>A0A844QI16</accession>
<dbReference type="Proteomes" id="UP000463224">
    <property type="component" value="Unassembled WGS sequence"/>
</dbReference>
<proteinExistence type="predicted"/>
<protein>
    <submittedName>
        <fullName evidence="1">Uncharacterized protein</fullName>
    </submittedName>
</protein>
<name>A0A844QI16_9HYPH</name>
<dbReference type="AlphaFoldDB" id="A0A844QI16"/>
<gene>
    <name evidence="1" type="ORF">GN330_10620</name>
</gene>
<sequence>MDQPGLGVVALADKALLGLEAAVQPLAIGGAAGPAATGPVVSRREPASSSRKGEFLACSRSTISEKESLTGVDVQPAKNMAEIRRMERAGRMGCPSMDGYSRALRGAHHELIATFAGCSQAILACWEHLRRICEDDAYNSR</sequence>
<comment type="caution">
    <text evidence="1">The sequence shown here is derived from an EMBL/GenBank/DDBJ whole genome shotgun (WGS) entry which is preliminary data.</text>
</comment>
<dbReference type="EMBL" id="WPHG01000002">
    <property type="protein sequence ID" value="MVA97698.1"/>
    <property type="molecule type" value="Genomic_DNA"/>
</dbReference>
<organism evidence="1 2">
    <name type="scientific">Nitratireductor arenosus</name>
    <dbReference type="NCBI Taxonomy" id="2682096"/>
    <lineage>
        <taxon>Bacteria</taxon>
        <taxon>Pseudomonadati</taxon>
        <taxon>Pseudomonadota</taxon>
        <taxon>Alphaproteobacteria</taxon>
        <taxon>Hyphomicrobiales</taxon>
        <taxon>Phyllobacteriaceae</taxon>
        <taxon>Nitratireductor</taxon>
    </lineage>
</organism>
<keyword evidence="2" id="KW-1185">Reference proteome</keyword>
<evidence type="ECO:0000313" key="1">
    <source>
        <dbReference type="EMBL" id="MVA97698.1"/>
    </source>
</evidence>